<dbReference type="EMBL" id="CAVMJV010000030">
    <property type="protein sequence ID" value="CAK5076296.1"/>
    <property type="molecule type" value="Genomic_DNA"/>
</dbReference>
<evidence type="ECO:0000313" key="1">
    <source>
        <dbReference type="EMBL" id="CAK5076296.1"/>
    </source>
</evidence>
<name>A0ACB0ZB76_MELEN</name>
<gene>
    <name evidence="1" type="ORF">MENTE1834_LOCUS23158</name>
</gene>
<comment type="caution">
    <text evidence="1">The sequence shown here is derived from an EMBL/GenBank/DDBJ whole genome shotgun (WGS) entry which is preliminary data.</text>
</comment>
<protein>
    <submittedName>
        <fullName evidence="1">Uncharacterized protein</fullName>
    </submittedName>
</protein>
<keyword evidence="2" id="KW-1185">Reference proteome</keyword>
<evidence type="ECO:0000313" key="2">
    <source>
        <dbReference type="Proteomes" id="UP001497535"/>
    </source>
</evidence>
<proteinExistence type="predicted"/>
<sequence>MFNKIFQIFLNLNKNILFILLFFLIFLLKENVFCDYSLECNSGYRVSAIRRANSDRQRGKVGSISIECQPLLSGQIVKEKVKCSPLNIAPQCNGQLEGCNNSQWLGGFNVYELDNKTNAILLDPICCESPDLLQIDQKSCVSERLNFPKLSFEHSISNSDFVYKFFLKSLFKNIFFKKKRGINCWHQFNPDGTTADLIFKIEICQIKRKETKNEENKNKINFVFLDSSNLGLRKKFFLNFFFKGKCPSCDCHNCGINLCGNGDEPIRVVHKHFSKKRCACDCICRYECIGN</sequence>
<dbReference type="Proteomes" id="UP001497535">
    <property type="component" value="Unassembled WGS sequence"/>
</dbReference>
<accession>A0ACB0ZB76</accession>
<reference evidence="1" key="1">
    <citation type="submission" date="2023-11" db="EMBL/GenBank/DDBJ databases">
        <authorList>
            <person name="Poullet M."/>
        </authorList>
    </citation>
    <scope>NUCLEOTIDE SEQUENCE</scope>
    <source>
        <strain evidence="1">E1834</strain>
    </source>
</reference>
<organism evidence="1 2">
    <name type="scientific">Meloidogyne enterolobii</name>
    <name type="common">Root-knot nematode worm</name>
    <name type="synonym">Meloidogyne mayaguensis</name>
    <dbReference type="NCBI Taxonomy" id="390850"/>
    <lineage>
        <taxon>Eukaryota</taxon>
        <taxon>Metazoa</taxon>
        <taxon>Ecdysozoa</taxon>
        <taxon>Nematoda</taxon>
        <taxon>Chromadorea</taxon>
        <taxon>Rhabditida</taxon>
        <taxon>Tylenchina</taxon>
        <taxon>Tylenchomorpha</taxon>
        <taxon>Tylenchoidea</taxon>
        <taxon>Meloidogynidae</taxon>
        <taxon>Meloidogyninae</taxon>
        <taxon>Meloidogyne</taxon>
    </lineage>
</organism>